<dbReference type="InterPro" id="IPR002252">
    <property type="entry name" value="Glyco_hydro_36"/>
</dbReference>
<evidence type="ECO:0000256" key="4">
    <source>
        <dbReference type="ARBA" id="ARBA00023295"/>
    </source>
</evidence>
<feature type="active site" description="Proton donor" evidence="6">
    <location>
        <position position="549"/>
    </location>
</feature>
<comment type="similarity">
    <text evidence="5">Belongs to the glycosyl hydrolase.</text>
</comment>
<dbReference type="Gene3D" id="2.70.98.60">
    <property type="entry name" value="alpha-galactosidase from lactobacil brevis"/>
    <property type="match status" value="1"/>
</dbReference>
<sequence length="737" mass="85753">MAIKFNAKSKEFHLYNEEISYIIKILDNNELGNLYYGKRIHHKESFSYLFEGGMRPLAAYVFEGDTFFSLQHTRQEYPSYGTTDFRYPAFEIKQENGSKITNFQFQSYNIFQGKKKLEQLPATYVENEKEAQTLEIILYDDLISTRLVLSYTIYEDFPIITRNAKFIYEGEDKVTLTKAMSCSIDLPDYDYEMVHLSGAWSRERHIRNKKLDHGVQSIYSLRGTSSAEHNPFIALKRPSTTEFEGEVYGFSLVYSGNFLGEVLVDTHDTSRIMLGIHPSMFEWILNKDESFQTPEVVMAYSDKGINGMSQAYHKLYRTRLARGYWRDKARPILINNWEATTFDFDEEIILNIAKTASELGIELFVLDDGWFGSRNNDKAGLGDWYVNTKKLPDGIVGLSKKIENMGMKFGLWFEPEMVNKDSDLYRAHPDWIIHTPNRTASHCRNQYTLDFSRKEIVNYIYNAMSKVFREASISYVKWDMNRYMTECYSVSTIAENQGKVMHEYILGVYALYERLTSEFPHILFESCSSGGARFDPGILYYAPQGWTSDNTDAVERMKIQYGTSYVYPISCMGAHVSEVPNQQVFRTTPLETRANVAYFGAFGYELDLNHLSEEERTIVKKQVKFMKENRELIQKGTFYRLISPFENKLNSWMVVSEDRSEAIVGYYKILNTANEGFKRIKLQGLDENKKYYINNNEEEYFFGDELMFAGIPVRSEDFCEHDGDFTSAIYHLNEINN</sequence>
<reference evidence="11" key="1">
    <citation type="submission" date="2014-12" db="EMBL/GenBank/DDBJ databases">
        <title>Genome sequence of Clostridium beijerinckii strain 59B.</title>
        <authorList>
            <person name="Little G.T."/>
            <person name="Minton N.P."/>
        </authorList>
    </citation>
    <scope>NUCLEOTIDE SEQUENCE [LARGE SCALE GENOMIC DNA]</scope>
    <source>
        <strain evidence="11">59B</strain>
    </source>
</reference>
<dbReference type="STRING" id="1520.LF65_04978"/>
<accession>A0A0B5QTB8</accession>
<dbReference type="GO" id="GO:0004557">
    <property type="term" value="F:alpha-galactosidase activity"/>
    <property type="evidence" value="ECO:0007669"/>
    <property type="project" value="UniProtKB-UniRule"/>
</dbReference>
<dbReference type="GO" id="GO:0016052">
    <property type="term" value="P:carbohydrate catabolic process"/>
    <property type="evidence" value="ECO:0007669"/>
    <property type="project" value="InterPro"/>
</dbReference>
<dbReference type="InterPro" id="IPR031705">
    <property type="entry name" value="Glyco_hydro_36_C"/>
</dbReference>
<feature type="binding site" evidence="7">
    <location>
        <position position="200"/>
    </location>
    <ligand>
        <name>substrate</name>
    </ligand>
</feature>
<feature type="domain" description="Glycosyl hydrolase family 36 N-terminal" evidence="9">
    <location>
        <begin position="30"/>
        <end position="285"/>
    </location>
</feature>
<dbReference type="CDD" id="cd14791">
    <property type="entry name" value="GH36"/>
    <property type="match status" value="1"/>
</dbReference>
<comment type="catalytic activity">
    <reaction evidence="1 5">
        <text>Hydrolysis of terminal, non-reducing alpha-D-galactose residues in alpha-D-galactosides, including galactose oligosaccharides, galactomannans and galactolipids.</text>
        <dbReference type="EC" id="3.2.1.22"/>
    </reaction>
</comment>
<dbReference type="Pfam" id="PF16875">
    <property type="entry name" value="Glyco_hydro_36N"/>
    <property type="match status" value="1"/>
</dbReference>
<evidence type="ECO:0000256" key="5">
    <source>
        <dbReference type="PIRNR" id="PIRNR005536"/>
    </source>
</evidence>
<dbReference type="SUPFAM" id="SSF51445">
    <property type="entry name" value="(Trans)glycosidases"/>
    <property type="match status" value="1"/>
</dbReference>
<dbReference type="PIRSF" id="PIRSF005536">
    <property type="entry name" value="Agal"/>
    <property type="match status" value="1"/>
</dbReference>
<evidence type="ECO:0000259" key="8">
    <source>
        <dbReference type="Pfam" id="PF16874"/>
    </source>
</evidence>
<dbReference type="InterPro" id="IPR050985">
    <property type="entry name" value="Alpha-glycosidase_related"/>
</dbReference>
<evidence type="ECO:0000256" key="2">
    <source>
        <dbReference type="ARBA" id="ARBA00012755"/>
    </source>
</evidence>
<dbReference type="InterPro" id="IPR013785">
    <property type="entry name" value="Aldolase_TIM"/>
</dbReference>
<gene>
    <name evidence="10" type="ORF">LF65_04978</name>
</gene>
<name>A0A0B5QTB8_CLOBE</name>
<dbReference type="Gene3D" id="3.20.20.70">
    <property type="entry name" value="Aldolase class I"/>
    <property type="match status" value="1"/>
</dbReference>
<evidence type="ECO:0000313" key="11">
    <source>
        <dbReference type="Proteomes" id="UP000031866"/>
    </source>
</evidence>
<dbReference type="EMBL" id="CP010086">
    <property type="protein sequence ID" value="AJH01507.1"/>
    <property type="molecule type" value="Genomic_DNA"/>
</dbReference>
<evidence type="ECO:0000256" key="3">
    <source>
        <dbReference type="ARBA" id="ARBA00022801"/>
    </source>
</evidence>
<dbReference type="Proteomes" id="UP000031866">
    <property type="component" value="Chromosome"/>
</dbReference>
<evidence type="ECO:0000256" key="7">
    <source>
        <dbReference type="PIRSR" id="PIRSR005536-2"/>
    </source>
</evidence>
<dbReference type="AlphaFoldDB" id="A0A0B5QTB8"/>
<feature type="domain" description="Glycosyl hydrolase family 36 C-terminal" evidence="8">
    <location>
        <begin position="651"/>
        <end position="732"/>
    </location>
</feature>
<proteinExistence type="inferred from homology"/>
<evidence type="ECO:0000256" key="6">
    <source>
        <dbReference type="PIRSR" id="PIRSR005536-1"/>
    </source>
</evidence>
<dbReference type="FunFam" id="3.20.20.70:FF:000118">
    <property type="entry name" value="Alpha-galactosidase"/>
    <property type="match status" value="1"/>
</dbReference>
<dbReference type="PANTHER" id="PTHR43053:SF3">
    <property type="entry name" value="ALPHA-GALACTOSIDASE C-RELATED"/>
    <property type="match status" value="1"/>
</dbReference>
<dbReference type="Pfam" id="PF02065">
    <property type="entry name" value="Melibiase"/>
    <property type="match status" value="1"/>
</dbReference>
<dbReference type="EC" id="3.2.1.22" evidence="2 5"/>
<dbReference type="InterPro" id="IPR013780">
    <property type="entry name" value="Glyco_hydro_b"/>
</dbReference>
<dbReference type="PRINTS" id="PR00743">
    <property type="entry name" value="GLHYDRLASE36"/>
</dbReference>
<dbReference type="KEGG" id="cbei:LF65_04978"/>
<dbReference type="InterPro" id="IPR000111">
    <property type="entry name" value="Glyco_hydro_27/36_CS"/>
</dbReference>
<evidence type="ECO:0000313" key="10">
    <source>
        <dbReference type="EMBL" id="AJH01507.1"/>
    </source>
</evidence>
<feature type="binding site" evidence="7">
    <location>
        <position position="549"/>
    </location>
    <ligand>
        <name>substrate</name>
    </ligand>
</feature>
<protein>
    <recommendedName>
        <fullName evidence="2 5">Alpha-galactosidase</fullName>
        <ecNumber evidence="2 5">3.2.1.22</ecNumber>
    </recommendedName>
</protein>
<feature type="binding site" evidence="7">
    <location>
        <position position="527"/>
    </location>
    <ligand>
        <name>substrate</name>
    </ligand>
</feature>
<dbReference type="InterPro" id="IPR017853">
    <property type="entry name" value="GH"/>
</dbReference>
<feature type="binding site" evidence="7">
    <location>
        <begin position="477"/>
        <end position="481"/>
    </location>
    <ligand>
        <name>substrate</name>
    </ligand>
</feature>
<dbReference type="InterPro" id="IPR031704">
    <property type="entry name" value="Glyco_hydro_36_N"/>
</dbReference>
<keyword evidence="4 5" id="KW-0326">Glycosidase</keyword>
<feature type="active site" description="Nucleophile" evidence="6">
    <location>
        <position position="479"/>
    </location>
</feature>
<dbReference type="PANTHER" id="PTHR43053">
    <property type="entry name" value="GLYCOSIDASE FAMILY 31"/>
    <property type="match status" value="1"/>
</dbReference>
<feature type="binding site" evidence="7">
    <location>
        <position position="444"/>
    </location>
    <ligand>
        <name>substrate</name>
    </ligand>
</feature>
<dbReference type="InterPro" id="IPR038417">
    <property type="entry name" value="Alpga-gal_N_sf"/>
</dbReference>
<organism evidence="10 11">
    <name type="scientific">Clostridium beijerinckii</name>
    <name type="common">Clostridium MP</name>
    <dbReference type="NCBI Taxonomy" id="1520"/>
    <lineage>
        <taxon>Bacteria</taxon>
        <taxon>Bacillati</taxon>
        <taxon>Bacillota</taxon>
        <taxon>Clostridia</taxon>
        <taxon>Eubacteriales</taxon>
        <taxon>Clostridiaceae</taxon>
        <taxon>Clostridium</taxon>
    </lineage>
</organism>
<evidence type="ECO:0000256" key="1">
    <source>
        <dbReference type="ARBA" id="ARBA00001255"/>
    </source>
</evidence>
<dbReference type="PROSITE" id="PS00512">
    <property type="entry name" value="ALPHA_GALACTOSIDASE"/>
    <property type="match status" value="1"/>
</dbReference>
<feature type="binding site" evidence="7">
    <location>
        <begin position="367"/>
        <end position="368"/>
    </location>
    <ligand>
        <name>substrate</name>
    </ligand>
</feature>
<keyword evidence="3 5" id="KW-0378">Hydrolase</keyword>
<evidence type="ECO:0000259" key="9">
    <source>
        <dbReference type="Pfam" id="PF16875"/>
    </source>
</evidence>
<dbReference type="RefSeq" id="WP_041899947.1">
    <property type="nucleotide sequence ID" value="NZ_CP010086.2"/>
</dbReference>
<dbReference type="OrthoDB" id="9758822at2"/>
<dbReference type="Gene3D" id="2.60.40.1180">
    <property type="entry name" value="Golgi alpha-mannosidase II"/>
    <property type="match status" value="1"/>
</dbReference>
<dbReference type="Pfam" id="PF16874">
    <property type="entry name" value="Glyco_hydro_36C"/>
    <property type="match status" value="1"/>
</dbReference>